<dbReference type="Proteomes" id="UP000822688">
    <property type="component" value="Chromosome 1"/>
</dbReference>
<gene>
    <name evidence="1" type="ORF">KC19_1G074700</name>
</gene>
<sequence length="54" mass="6011">MSLMVCGSAGLEYALMPVFLELQQLGHENLSSSRFLTRKPHSVSELLSCWRSLG</sequence>
<comment type="caution">
    <text evidence="1">The sequence shown here is derived from an EMBL/GenBank/DDBJ whole genome shotgun (WGS) entry which is preliminary data.</text>
</comment>
<evidence type="ECO:0000313" key="2">
    <source>
        <dbReference type="Proteomes" id="UP000822688"/>
    </source>
</evidence>
<reference evidence="1" key="1">
    <citation type="submission" date="2020-06" db="EMBL/GenBank/DDBJ databases">
        <title>WGS assembly of Ceratodon purpureus strain R40.</title>
        <authorList>
            <person name="Carey S.B."/>
            <person name="Jenkins J."/>
            <person name="Shu S."/>
            <person name="Lovell J.T."/>
            <person name="Sreedasyam A."/>
            <person name="Maumus F."/>
            <person name="Tiley G.P."/>
            <person name="Fernandez-Pozo N."/>
            <person name="Barry K."/>
            <person name="Chen C."/>
            <person name="Wang M."/>
            <person name="Lipzen A."/>
            <person name="Daum C."/>
            <person name="Saski C.A."/>
            <person name="Payton A.C."/>
            <person name="Mcbreen J.C."/>
            <person name="Conrad R.E."/>
            <person name="Kollar L.M."/>
            <person name="Olsson S."/>
            <person name="Huttunen S."/>
            <person name="Landis J.B."/>
            <person name="Wickett N.J."/>
            <person name="Johnson M.G."/>
            <person name="Rensing S.A."/>
            <person name="Grimwood J."/>
            <person name="Schmutz J."/>
            <person name="Mcdaniel S.F."/>
        </authorList>
    </citation>
    <scope>NUCLEOTIDE SEQUENCE</scope>
    <source>
        <strain evidence="1">R40</strain>
    </source>
</reference>
<dbReference type="EMBL" id="CM026421">
    <property type="protein sequence ID" value="KAG0590133.1"/>
    <property type="molecule type" value="Genomic_DNA"/>
</dbReference>
<name>A0A8T0J5R6_CERPU</name>
<accession>A0A8T0J5R6</accession>
<organism evidence="1 2">
    <name type="scientific">Ceratodon purpureus</name>
    <name type="common">Fire moss</name>
    <name type="synonym">Dicranum purpureum</name>
    <dbReference type="NCBI Taxonomy" id="3225"/>
    <lineage>
        <taxon>Eukaryota</taxon>
        <taxon>Viridiplantae</taxon>
        <taxon>Streptophyta</taxon>
        <taxon>Embryophyta</taxon>
        <taxon>Bryophyta</taxon>
        <taxon>Bryophytina</taxon>
        <taxon>Bryopsida</taxon>
        <taxon>Dicranidae</taxon>
        <taxon>Pseudoditrichales</taxon>
        <taxon>Ditrichaceae</taxon>
        <taxon>Ceratodon</taxon>
    </lineage>
</organism>
<protein>
    <submittedName>
        <fullName evidence="1">Uncharacterized protein</fullName>
    </submittedName>
</protein>
<evidence type="ECO:0000313" key="1">
    <source>
        <dbReference type="EMBL" id="KAG0590133.1"/>
    </source>
</evidence>
<keyword evidence="2" id="KW-1185">Reference proteome</keyword>
<dbReference type="AlphaFoldDB" id="A0A8T0J5R6"/>
<proteinExistence type="predicted"/>